<dbReference type="GO" id="GO:0006352">
    <property type="term" value="P:DNA-templated transcription initiation"/>
    <property type="evidence" value="ECO:0007669"/>
    <property type="project" value="InterPro"/>
</dbReference>
<keyword evidence="4" id="KW-0238">DNA-binding</keyword>
<keyword evidence="5" id="KW-0804">Transcription</keyword>
<name>A0A6L9QT85_9ACTN</name>
<evidence type="ECO:0000259" key="6">
    <source>
        <dbReference type="Pfam" id="PF04542"/>
    </source>
</evidence>
<dbReference type="InterPro" id="IPR036388">
    <property type="entry name" value="WH-like_DNA-bd_sf"/>
</dbReference>
<dbReference type="Gene3D" id="1.10.10.10">
    <property type="entry name" value="Winged helix-like DNA-binding domain superfamily/Winged helix DNA-binding domain"/>
    <property type="match status" value="1"/>
</dbReference>
<dbReference type="InterPro" id="IPR007627">
    <property type="entry name" value="RNA_pol_sigma70_r2"/>
</dbReference>
<evidence type="ECO:0000256" key="1">
    <source>
        <dbReference type="ARBA" id="ARBA00010641"/>
    </source>
</evidence>
<proteinExistence type="inferred from homology"/>
<dbReference type="InterPro" id="IPR013324">
    <property type="entry name" value="RNA_pol_sigma_r3/r4-like"/>
</dbReference>
<dbReference type="PANTHER" id="PTHR43133">
    <property type="entry name" value="RNA POLYMERASE ECF-TYPE SIGMA FACTO"/>
    <property type="match status" value="1"/>
</dbReference>
<comment type="similarity">
    <text evidence="1">Belongs to the sigma-70 factor family. ECF subfamily.</text>
</comment>
<dbReference type="PANTHER" id="PTHR43133:SF50">
    <property type="entry name" value="ECF RNA POLYMERASE SIGMA FACTOR SIGM"/>
    <property type="match status" value="1"/>
</dbReference>
<dbReference type="Pfam" id="PF04542">
    <property type="entry name" value="Sigma70_r2"/>
    <property type="match status" value="1"/>
</dbReference>
<dbReference type="RefSeq" id="WP_163062796.1">
    <property type="nucleotide sequence ID" value="NZ_JAAGLI010001029.1"/>
</dbReference>
<gene>
    <name evidence="8" type="ORF">G3I70_38505</name>
</gene>
<dbReference type="InterPro" id="IPR014325">
    <property type="entry name" value="RNA_pol_sigma-E_actinobac"/>
</dbReference>
<evidence type="ECO:0000256" key="5">
    <source>
        <dbReference type="ARBA" id="ARBA00023163"/>
    </source>
</evidence>
<comment type="caution">
    <text evidence="8">The sequence shown here is derived from an EMBL/GenBank/DDBJ whole genome shotgun (WGS) entry which is preliminary data.</text>
</comment>
<dbReference type="NCBIfam" id="TIGR02983">
    <property type="entry name" value="SigE-fam_strep"/>
    <property type="match status" value="1"/>
</dbReference>
<protein>
    <submittedName>
        <fullName evidence="8">SigE family RNA polymerase sigma factor</fullName>
    </submittedName>
</protein>
<feature type="domain" description="RNA polymerase sigma-70 region 2" evidence="6">
    <location>
        <begin position="48"/>
        <end position="115"/>
    </location>
</feature>
<evidence type="ECO:0000256" key="3">
    <source>
        <dbReference type="ARBA" id="ARBA00023082"/>
    </source>
</evidence>
<dbReference type="InterPro" id="IPR013249">
    <property type="entry name" value="RNA_pol_sigma70_r4_t2"/>
</dbReference>
<dbReference type="InterPro" id="IPR039425">
    <property type="entry name" value="RNA_pol_sigma-70-like"/>
</dbReference>
<organism evidence="8 9">
    <name type="scientific">Actinomadura bangladeshensis</name>
    <dbReference type="NCBI Taxonomy" id="453573"/>
    <lineage>
        <taxon>Bacteria</taxon>
        <taxon>Bacillati</taxon>
        <taxon>Actinomycetota</taxon>
        <taxon>Actinomycetes</taxon>
        <taxon>Streptosporangiales</taxon>
        <taxon>Thermomonosporaceae</taxon>
        <taxon>Actinomadura</taxon>
    </lineage>
</organism>
<evidence type="ECO:0000313" key="8">
    <source>
        <dbReference type="EMBL" id="NEA28348.1"/>
    </source>
</evidence>
<dbReference type="InterPro" id="IPR013325">
    <property type="entry name" value="RNA_pol_sigma_r2"/>
</dbReference>
<dbReference type="NCBIfam" id="TIGR02937">
    <property type="entry name" value="sigma70-ECF"/>
    <property type="match status" value="1"/>
</dbReference>
<evidence type="ECO:0000259" key="7">
    <source>
        <dbReference type="Pfam" id="PF08281"/>
    </source>
</evidence>
<dbReference type="Proteomes" id="UP000475532">
    <property type="component" value="Unassembled WGS sequence"/>
</dbReference>
<dbReference type="SUPFAM" id="SSF88659">
    <property type="entry name" value="Sigma3 and sigma4 domains of RNA polymerase sigma factors"/>
    <property type="match status" value="1"/>
</dbReference>
<sequence>METETVLAERDGPADRAPGDVAAGDAAAGDAAAGDATAGDATAAVTDLYRGHALGLTRLALVMVGDRGTAEDVVQEAFAGLYRRWPRLRDRERALTYVRSAVLNGSRTALRRRRRPFRTVHEAPVWSAEAAAMVGEDRREVMEALHRLPARQREALVLRYFCDLSAEEIADAMGISPGTVKSTTSRAIAALGRILGSGE</sequence>
<keyword evidence="2" id="KW-0805">Transcription regulation</keyword>
<reference evidence="8 9" key="1">
    <citation type="submission" date="2020-01" db="EMBL/GenBank/DDBJ databases">
        <title>Insect and environment-associated Actinomycetes.</title>
        <authorList>
            <person name="Currrie C."/>
            <person name="Chevrette M."/>
            <person name="Carlson C."/>
            <person name="Stubbendieck R."/>
            <person name="Wendt-Pienkowski E."/>
        </authorList>
    </citation>
    <scope>NUCLEOTIDE SEQUENCE [LARGE SCALE GENOMIC DNA]</scope>
    <source>
        <strain evidence="8 9">SID10258</strain>
    </source>
</reference>
<dbReference type="GO" id="GO:0003677">
    <property type="term" value="F:DNA binding"/>
    <property type="evidence" value="ECO:0007669"/>
    <property type="project" value="UniProtKB-KW"/>
</dbReference>
<evidence type="ECO:0000256" key="4">
    <source>
        <dbReference type="ARBA" id="ARBA00023125"/>
    </source>
</evidence>
<dbReference type="SUPFAM" id="SSF88946">
    <property type="entry name" value="Sigma2 domain of RNA polymerase sigma factors"/>
    <property type="match status" value="1"/>
</dbReference>
<dbReference type="Pfam" id="PF08281">
    <property type="entry name" value="Sigma70_r4_2"/>
    <property type="match status" value="1"/>
</dbReference>
<dbReference type="EMBL" id="JAAGLI010001029">
    <property type="protein sequence ID" value="NEA28348.1"/>
    <property type="molecule type" value="Genomic_DNA"/>
</dbReference>
<evidence type="ECO:0000313" key="9">
    <source>
        <dbReference type="Proteomes" id="UP000475532"/>
    </source>
</evidence>
<accession>A0A6L9QT85</accession>
<dbReference type="Gene3D" id="1.10.1740.10">
    <property type="match status" value="1"/>
</dbReference>
<dbReference type="CDD" id="cd06171">
    <property type="entry name" value="Sigma70_r4"/>
    <property type="match status" value="1"/>
</dbReference>
<dbReference type="InterPro" id="IPR014284">
    <property type="entry name" value="RNA_pol_sigma-70_dom"/>
</dbReference>
<keyword evidence="3" id="KW-0731">Sigma factor</keyword>
<feature type="domain" description="RNA polymerase sigma factor 70 region 4 type 2" evidence="7">
    <location>
        <begin position="139"/>
        <end position="191"/>
    </location>
</feature>
<dbReference type="GO" id="GO:0016987">
    <property type="term" value="F:sigma factor activity"/>
    <property type="evidence" value="ECO:0007669"/>
    <property type="project" value="UniProtKB-KW"/>
</dbReference>
<dbReference type="AlphaFoldDB" id="A0A6L9QT85"/>
<evidence type="ECO:0000256" key="2">
    <source>
        <dbReference type="ARBA" id="ARBA00023015"/>
    </source>
</evidence>